<proteinExistence type="predicted"/>
<evidence type="ECO:0000259" key="1">
    <source>
        <dbReference type="Pfam" id="PF24626"/>
    </source>
</evidence>
<organism evidence="2">
    <name type="scientific">Solanum chilense</name>
    <name type="common">Tomato</name>
    <name type="synonym">Lycopersicon chilense</name>
    <dbReference type="NCBI Taxonomy" id="4083"/>
    <lineage>
        <taxon>Eukaryota</taxon>
        <taxon>Viridiplantae</taxon>
        <taxon>Streptophyta</taxon>
        <taxon>Embryophyta</taxon>
        <taxon>Tracheophyta</taxon>
        <taxon>Spermatophyta</taxon>
        <taxon>Magnoliopsida</taxon>
        <taxon>eudicotyledons</taxon>
        <taxon>Gunneridae</taxon>
        <taxon>Pentapetalae</taxon>
        <taxon>asterids</taxon>
        <taxon>lamiids</taxon>
        <taxon>Solanales</taxon>
        <taxon>Solanaceae</taxon>
        <taxon>Solanoideae</taxon>
        <taxon>Solaneae</taxon>
        <taxon>Solanum</taxon>
        <taxon>Solanum subgen. Lycopersicon</taxon>
    </lineage>
</organism>
<dbReference type="EMBL" id="RXGB01003374">
    <property type="protein sequence ID" value="TMW92336.1"/>
    <property type="molecule type" value="Genomic_DNA"/>
</dbReference>
<dbReference type="InterPro" id="IPR056924">
    <property type="entry name" value="SH3_Tf2-1"/>
</dbReference>
<name>A0A6N2BCC5_SOLCI</name>
<gene>
    <name evidence="2" type="ORF">EJD97_013188</name>
</gene>
<protein>
    <recommendedName>
        <fullName evidence="1">Tf2-1-like SH3-like domain-containing protein</fullName>
    </recommendedName>
</protein>
<comment type="caution">
    <text evidence="2">The sequence shown here is derived from an EMBL/GenBank/DDBJ whole genome shotgun (WGS) entry which is preliminary data.</text>
</comment>
<evidence type="ECO:0000313" key="2">
    <source>
        <dbReference type="EMBL" id="TMW92336.1"/>
    </source>
</evidence>
<accession>A0A6N2BCC5</accession>
<feature type="domain" description="Tf2-1-like SH3-like" evidence="1">
    <location>
        <begin position="3"/>
        <end position="54"/>
    </location>
</feature>
<sequence>MKRVVIFCKKGKLSPPYVGPYEILQRVGKVSYKLKLLSELTSVHIVYHVSMLMKRIADLDCIITIKGLGIKNNLSYEQVPVQIIYRQVKELWNKEVASTKVLWKNHQVEGATWEAEANMKSRYPHLFDN</sequence>
<dbReference type="Pfam" id="PF24626">
    <property type="entry name" value="SH3_Tf2-1"/>
    <property type="match status" value="1"/>
</dbReference>
<dbReference type="PANTHER" id="PTHR46148">
    <property type="entry name" value="CHROMO DOMAIN-CONTAINING PROTEIN"/>
    <property type="match status" value="1"/>
</dbReference>
<dbReference type="AlphaFoldDB" id="A0A6N2BCC5"/>
<dbReference type="PANTHER" id="PTHR46148:SF60">
    <property type="entry name" value="CHROMO DOMAIN-CONTAINING PROTEIN"/>
    <property type="match status" value="1"/>
</dbReference>
<reference evidence="2" key="1">
    <citation type="submission" date="2019-05" db="EMBL/GenBank/DDBJ databases">
        <title>The de novo reference genome and transcriptome assemblies of the wild tomato species Solanum chilense.</title>
        <authorList>
            <person name="Stam R."/>
            <person name="Nosenko T."/>
            <person name="Hoerger A.C."/>
            <person name="Stephan W."/>
            <person name="Seidel M.A."/>
            <person name="Kuhn J.M.M."/>
            <person name="Haberer G."/>
            <person name="Tellier A."/>
        </authorList>
    </citation>
    <scope>NUCLEOTIDE SEQUENCE</scope>
    <source>
        <tissue evidence="2">Mature leaves</tissue>
    </source>
</reference>